<name>A0ABD1J9L5_9TELE</name>
<dbReference type="GO" id="GO:0005737">
    <property type="term" value="C:cytoplasm"/>
    <property type="evidence" value="ECO:0007669"/>
    <property type="project" value="UniProtKB-SubCell"/>
</dbReference>
<keyword evidence="11" id="KW-1185">Reference proteome</keyword>
<evidence type="ECO:0000313" key="11">
    <source>
        <dbReference type="Proteomes" id="UP001591681"/>
    </source>
</evidence>
<dbReference type="PANTHER" id="PTHR28681">
    <property type="entry name" value="TRANSMEMBRANE PROTEIN 196"/>
    <property type="match status" value="1"/>
</dbReference>
<protein>
    <recommendedName>
        <fullName evidence="7">Transmembrane protein 196</fullName>
    </recommendedName>
</protein>
<sequence length="165" mass="17848">MWSSRNIAWCLAVLSLVEMGAGVSSITVGMLESRRTRATLKSHHGEGAPVWSGVAFLICGLCGMLCARRRTGLMMILFCACCICGLISGILNVQFVRAAARRADFMSSLQLASLSLACVGMCGCALSSWLTCRLASAEQQRMFIERELVAPPLCRHDAEKQVGMQ</sequence>
<gene>
    <name evidence="10" type="ORF">ACEWY4_019390</name>
</gene>
<evidence type="ECO:0000256" key="5">
    <source>
        <dbReference type="ARBA" id="ARBA00022989"/>
    </source>
</evidence>
<evidence type="ECO:0000256" key="6">
    <source>
        <dbReference type="ARBA" id="ARBA00023136"/>
    </source>
</evidence>
<comment type="caution">
    <text evidence="10">The sequence shown here is derived from an EMBL/GenBank/DDBJ whole genome shotgun (WGS) entry which is preliminary data.</text>
</comment>
<feature type="transmembrane region" description="Helical" evidence="8">
    <location>
        <begin position="73"/>
        <end position="91"/>
    </location>
</feature>
<evidence type="ECO:0000256" key="3">
    <source>
        <dbReference type="ARBA" id="ARBA00022490"/>
    </source>
</evidence>
<reference evidence="10 11" key="1">
    <citation type="submission" date="2024-09" db="EMBL/GenBank/DDBJ databases">
        <title>A chromosome-level genome assembly of Gray's grenadier anchovy, Coilia grayii.</title>
        <authorList>
            <person name="Fu Z."/>
        </authorList>
    </citation>
    <scope>NUCLEOTIDE SEQUENCE [LARGE SCALE GENOMIC DNA]</scope>
    <source>
        <strain evidence="10">G4</strain>
        <tissue evidence="10">Muscle</tissue>
    </source>
</reference>
<evidence type="ECO:0000256" key="2">
    <source>
        <dbReference type="ARBA" id="ARBA00004496"/>
    </source>
</evidence>
<dbReference type="InterPro" id="IPR037661">
    <property type="entry name" value="TMEM196"/>
</dbReference>
<feature type="transmembrane region" description="Helical" evidence="8">
    <location>
        <begin position="49"/>
        <end position="66"/>
    </location>
</feature>
<dbReference type="GO" id="GO:0016020">
    <property type="term" value="C:membrane"/>
    <property type="evidence" value="ECO:0007669"/>
    <property type="project" value="UniProtKB-SubCell"/>
</dbReference>
<evidence type="ECO:0000256" key="4">
    <source>
        <dbReference type="ARBA" id="ARBA00022692"/>
    </source>
</evidence>
<keyword evidence="5 8" id="KW-1133">Transmembrane helix</keyword>
<evidence type="ECO:0000256" key="9">
    <source>
        <dbReference type="SAM" id="SignalP"/>
    </source>
</evidence>
<proteinExistence type="predicted"/>
<feature type="signal peptide" evidence="9">
    <location>
        <begin position="1"/>
        <end position="22"/>
    </location>
</feature>
<organism evidence="10 11">
    <name type="scientific">Coilia grayii</name>
    <name type="common">Gray's grenadier anchovy</name>
    <dbReference type="NCBI Taxonomy" id="363190"/>
    <lineage>
        <taxon>Eukaryota</taxon>
        <taxon>Metazoa</taxon>
        <taxon>Chordata</taxon>
        <taxon>Craniata</taxon>
        <taxon>Vertebrata</taxon>
        <taxon>Euteleostomi</taxon>
        <taxon>Actinopterygii</taxon>
        <taxon>Neopterygii</taxon>
        <taxon>Teleostei</taxon>
        <taxon>Clupei</taxon>
        <taxon>Clupeiformes</taxon>
        <taxon>Clupeoidei</taxon>
        <taxon>Engraulidae</taxon>
        <taxon>Coilinae</taxon>
        <taxon>Coilia</taxon>
    </lineage>
</organism>
<keyword evidence="3" id="KW-0963">Cytoplasm</keyword>
<feature type="chain" id="PRO_5044766358" description="Transmembrane protein 196" evidence="9">
    <location>
        <begin position="23"/>
        <end position="165"/>
    </location>
</feature>
<feature type="transmembrane region" description="Helical" evidence="8">
    <location>
        <begin position="111"/>
        <end position="132"/>
    </location>
</feature>
<evidence type="ECO:0000256" key="7">
    <source>
        <dbReference type="ARBA" id="ARBA00044525"/>
    </source>
</evidence>
<keyword evidence="4 8" id="KW-0812">Transmembrane</keyword>
<keyword evidence="6 8" id="KW-0472">Membrane</keyword>
<evidence type="ECO:0000313" key="10">
    <source>
        <dbReference type="EMBL" id="KAL2083872.1"/>
    </source>
</evidence>
<accession>A0ABD1J9L5</accession>
<dbReference type="AlphaFoldDB" id="A0ABD1J9L5"/>
<evidence type="ECO:0000256" key="1">
    <source>
        <dbReference type="ARBA" id="ARBA00004141"/>
    </source>
</evidence>
<comment type="subcellular location">
    <subcellularLocation>
        <location evidence="2">Cytoplasm</location>
    </subcellularLocation>
    <subcellularLocation>
        <location evidence="1">Membrane</location>
        <topology evidence="1">Multi-pass membrane protein</topology>
    </subcellularLocation>
</comment>
<dbReference type="Proteomes" id="UP001591681">
    <property type="component" value="Unassembled WGS sequence"/>
</dbReference>
<dbReference type="EMBL" id="JBHFQA010000017">
    <property type="protein sequence ID" value="KAL2083872.1"/>
    <property type="molecule type" value="Genomic_DNA"/>
</dbReference>
<evidence type="ECO:0000256" key="8">
    <source>
        <dbReference type="SAM" id="Phobius"/>
    </source>
</evidence>
<dbReference type="PANTHER" id="PTHR28681:SF1">
    <property type="entry name" value="TRANSMEMBRANE PROTEIN 196"/>
    <property type="match status" value="1"/>
</dbReference>
<keyword evidence="9" id="KW-0732">Signal</keyword>